<feature type="active site" evidence="6">
    <location>
        <position position="400"/>
    </location>
</feature>
<sequence>MNAPSTNRGRRTAVHRAAGRGGRWLALFEPLFQKMLDRIDRGLETGAVEATLPDGRTRLLGGRAPGPVAIVGLASWRALVRLAFDGSAGWYVAWAKGEWTSPDPVPLFDLFMRNRVPLGASGRPKGWPRLMRRARHWLRRNDRGGARRNIAFHYDLGNDFYAAWLDPTLSYSSAIFADPAEPLTDAQLRKMERLAGRLDLKPGSRVLEIGCGWGALACHMAKEHGAHVTALTLSPSQRAVAVAAAEAQGVADRVSIELTDYRDATGSYDAVASVEMVEAVGRQYWPAYLDAIAARLRPGGRAAIQYIMIQDDVFEAYARSVDFIQAYVFPGGMLLSESRFRALAEARGLEWRDRHGFGLDYAETLRRWRIAFDTAVEEGRLPHEFDRDFVDLWRYYLMYCEGGFRGGGIDVAQVTLVKKGAA</sequence>
<dbReference type="GO" id="GO:0008610">
    <property type="term" value="P:lipid biosynthetic process"/>
    <property type="evidence" value="ECO:0007669"/>
    <property type="project" value="InterPro"/>
</dbReference>
<evidence type="ECO:0000256" key="4">
    <source>
        <dbReference type="ARBA" id="ARBA00022691"/>
    </source>
</evidence>
<proteinExistence type="inferred from homology"/>
<dbReference type="PIRSF" id="PIRSF003085">
    <property type="entry name" value="CMAS"/>
    <property type="match status" value="1"/>
</dbReference>
<evidence type="ECO:0000256" key="6">
    <source>
        <dbReference type="PIRSR" id="PIRSR003085-1"/>
    </source>
</evidence>
<keyword evidence="8" id="KW-1185">Reference proteome</keyword>
<evidence type="ECO:0000313" key="7">
    <source>
        <dbReference type="EMBL" id="RHW16925.1"/>
    </source>
</evidence>
<evidence type="ECO:0000256" key="5">
    <source>
        <dbReference type="ARBA" id="ARBA00023098"/>
    </source>
</evidence>
<dbReference type="RefSeq" id="WP_118864506.1">
    <property type="nucleotide sequence ID" value="NZ_QWLV01000006.1"/>
</dbReference>
<keyword evidence="4" id="KW-0949">S-adenosyl-L-methionine</keyword>
<comment type="similarity">
    <text evidence="1">Belongs to the CFA/CMAS family.</text>
</comment>
<keyword evidence="3 7" id="KW-0808">Transferase</keyword>
<dbReference type="CDD" id="cd02440">
    <property type="entry name" value="AdoMet_MTases"/>
    <property type="match status" value="1"/>
</dbReference>
<dbReference type="InterPro" id="IPR050723">
    <property type="entry name" value="CFA/CMAS"/>
</dbReference>
<dbReference type="GO" id="GO:0032259">
    <property type="term" value="P:methylation"/>
    <property type="evidence" value="ECO:0007669"/>
    <property type="project" value="UniProtKB-KW"/>
</dbReference>
<evidence type="ECO:0000256" key="2">
    <source>
        <dbReference type="ARBA" id="ARBA00022603"/>
    </source>
</evidence>
<dbReference type="Gene3D" id="3.40.50.150">
    <property type="entry name" value="Vaccinia Virus protein VP39"/>
    <property type="match status" value="1"/>
</dbReference>
<accession>A0A396S0P0</accession>
<evidence type="ECO:0000256" key="3">
    <source>
        <dbReference type="ARBA" id="ARBA00022679"/>
    </source>
</evidence>
<keyword evidence="5" id="KW-0443">Lipid metabolism</keyword>
<dbReference type="PANTHER" id="PTHR43667">
    <property type="entry name" value="CYCLOPROPANE-FATTY-ACYL-PHOSPHOLIPID SYNTHASE"/>
    <property type="match status" value="1"/>
</dbReference>
<dbReference type="Proteomes" id="UP000266693">
    <property type="component" value="Unassembled WGS sequence"/>
</dbReference>
<reference evidence="7 8" key="1">
    <citation type="submission" date="2018-08" db="EMBL/GenBank/DDBJ databases">
        <title>The multiple taxonomic identification of Sphingomonas gilva.</title>
        <authorList>
            <person name="Zhu D."/>
            <person name="Zheng S."/>
        </authorList>
    </citation>
    <scope>NUCLEOTIDE SEQUENCE [LARGE SCALE GENOMIC DNA]</scope>
    <source>
        <strain evidence="7 8">ZDH117</strain>
    </source>
</reference>
<keyword evidence="2 7" id="KW-0489">Methyltransferase</keyword>
<dbReference type="AlphaFoldDB" id="A0A396S0P0"/>
<dbReference type="PANTHER" id="PTHR43667:SF2">
    <property type="entry name" value="FATTY ACID C-METHYL TRANSFERASE"/>
    <property type="match status" value="1"/>
</dbReference>
<dbReference type="GO" id="GO:0008168">
    <property type="term" value="F:methyltransferase activity"/>
    <property type="evidence" value="ECO:0007669"/>
    <property type="project" value="UniProtKB-KW"/>
</dbReference>
<protein>
    <submittedName>
        <fullName evidence="7">Class I SAM-dependent methyltransferase</fullName>
    </submittedName>
</protein>
<dbReference type="InterPro" id="IPR003333">
    <property type="entry name" value="CMAS"/>
</dbReference>
<dbReference type="EMBL" id="QWLV01000006">
    <property type="protein sequence ID" value="RHW16925.1"/>
    <property type="molecule type" value="Genomic_DNA"/>
</dbReference>
<evidence type="ECO:0000256" key="1">
    <source>
        <dbReference type="ARBA" id="ARBA00010815"/>
    </source>
</evidence>
<dbReference type="Pfam" id="PF02353">
    <property type="entry name" value="CMAS"/>
    <property type="match status" value="1"/>
</dbReference>
<gene>
    <name evidence="7" type="ORF">D1610_12355</name>
</gene>
<evidence type="ECO:0000313" key="8">
    <source>
        <dbReference type="Proteomes" id="UP000266693"/>
    </source>
</evidence>
<dbReference type="SUPFAM" id="SSF53335">
    <property type="entry name" value="S-adenosyl-L-methionine-dependent methyltransferases"/>
    <property type="match status" value="1"/>
</dbReference>
<organism evidence="7 8">
    <name type="scientific">Sphingomonas gilva</name>
    <dbReference type="NCBI Taxonomy" id="2305907"/>
    <lineage>
        <taxon>Bacteria</taxon>
        <taxon>Pseudomonadati</taxon>
        <taxon>Pseudomonadota</taxon>
        <taxon>Alphaproteobacteria</taxon>
        <taxon>Sphingomonadales</taxon>
        <taxon>Sphingomonadaceae</taxon>
        <taxon>Sphingomonas</taxon>
    </lineage>
</organism>
<comment type="caution">
    <text evidence="7">The sequence shown here is derived from an EMBL/GenBank/DDBJ whole genome shotgun (WGS) entry which is preliminary data.</text>
</comment>
<dbReference type="OrthoDB" id="9782855at2"/>
<dbReference type="InterPro" id="IPR029063">
    <property type="entry name" value="SAM-dependent_MTases_sf"/>
</dbReference>
<name>A0A396S0P0_9SPHN</name>